<evidence type="ECO:0000313" key="1">
    <source>
        <dbReference type="EMBL" id="GAA4245779.1"/>
    </source>
</evidence>
<sequence length="240" mass="24674">MRSFAALHRAGNPLLLPNVWDVAGARALAEAGFAAVGTTSLGVAASHGLPDGEGAAVDETLRLVSRLAALPVHVTADLERGSVEAAVAAAAAGAAGVNIEDGLGDAAAHARLVRDVKREVPELFVNARTDTHWLRRGDPDEALRRCRLYRDAGADGVFVPGMTAPREIAMVVEALEVPVNVLYSPDGPRVGELAALGVGRVSLGSLLFRAALAAAVATAAAVRRDEDVPGGLPSYQDVNG</sequence>
<reference evidence="2" key="1">
    <citation type="journal article" date="2019" name="Int. J. Syst. Evol. Microbiol.">
        <title>The Global Catalogue of Microorganisms (GCM) 10K type strain sequencing project: providing services to taxonomists for standard genome sequencing and annotation.</title>
        <authorList>
            <consortium name="The Broad Institute Genomics Platform"/>
            <consortium name="The Broad Institute Genome Sequencing Center for Infectious Disease"/>
            <person name="Wu L."/>
            <person name="Ma J."/>
        </authorList>
    </citation>
    <scope>NUCLEOTIDE SEQUENCE [LARGE SCALE GENOMIC DNA]</scope>
    <source>
        <strain evidence="2">JCM 17441</strain>
    </source>
</reference>
<name>A0ABP8D0X4_9ACTN</name>
<dbReference type="CDD" id="cd00377">
    <property type="entry name" value="ICL_PEPM"/>
    <property type="match status" value="1"/>
</dbReference>
<protein>
    <submittedName>
        <fullName evidence="1">Isocitrate lyase/phosphoenolpyruvate mutase family protein</fullName>
    </submittedName>
</protein>
<comment type="caution">
    <text evidence="1">The sequence shown here is derived from an EMBL/GenBank/DDBJ whole genome shotgun (WGS) entry which is preliminary data.</text>
</comment>
<dbReference type="GO" id="GO:0016829">
    <property type="term" value="F:lyase activity"/>
    <property type="evidence" value="ECO:0007669"/>
    <property type="project" value="UniProtKB-KW"/>
</dbReference>
<dbReference type="SUPFAM" id="SSF51621">
    <property type="entry name" value="Phosphoenolpyruvate/pyruvate domain"/>
    <property type="match status" value="1"/>
</dbReference>
<keyword evidence="2" id="KW-1185">Reference proteome</keyword>
<evidence type="ECO:0000313" key="2">
    <source>
        <dbReference type="Proteomes" id="UP001500620"/>
    </source>
</evidence>
<dbReference type="Pfam" id="PF13714">
    <property type="entry name" value="PEP_mutase"/>
    <property type="match status" value="1"/>
</dbReference>
<gene>
    <name evidence="1" type="ORF">GCM10022255_014490</name>
</gene>
<dbReference type="PANTHER" id="PTHR42905">
    <property type="entry name" value="PHOSPHOENOLPYRUVATE CARBOXYLASE"/>
    <property type="match status" value="1"/>
</dbReference>
<keyword evidence="1" id="KW-0456">Lyase</keyword>
<dbReference type="PANTHER" id="PTHR42905:SF16">
    <property type="entry name" value="CARBOXYPHOSPHONOENOLPYRUVATE PHOSPHONOMUTASE-LIKE PROTEIN (AFU_ORTHOLOGUE AFUA_5G07230)"/>
    <property type="match status" value="1"/>
</dbReference>
<accession>A0ABP8D0X4</accession>
<dbReference type="Proteomes" id="UP001500620">
    <property type="component" value="Unassembled WGS sequence"/>
</dbReference>
<dbReference type="RefSeq" id="WP_345122588.1">
    <property type="nucleotide sequence ID" value="NZ_BAABAT010000003.1"/>
</dbReference>
<organism evidence="1 2">
    <name type="scientific">Dactylosporangium darangshiense</name>
    <dbReference type="NCBI Taxonomy" id="579108"/>
    <lineage>
        <taxon>Bacteria</taxon>
        <taxon>Bacillati</taxon>
        <taxon>Actinomycetota</taxon>
        <taxon>Actinomycetes</taxon>
        <taxon>Micromonosporales</taxon>
        <taxon>Micromonosporaceae</taxon>
        <taxon>Dactylosporangium</taxon>
    </lineage>
</organism>
<proteinExistence type="predicted"/>
<dbReference type="Gene3D" id="3.20.20.60">
    <property type="entry name" value="Phosphoenolpyruvate-binding domains"/>
    <property type="match status" value="1"/>
</dbReference>
<dbReference type="InterPro" id="IPR040442">
    <property type="entry name" value="Pyrv_kinase-like_dom_sf"/>
</dbReference>
<dbReference type="InterPro" id="IPR039556">
    <property type="entry name" value="ICL/PEPM"/>
</dbReference>
<dbReference type="EMBL" id="BAABAT010000003">
    <property type="protein sequence ID" value="GAA4245779.1"/>
    <property type="molecule type" value="Genomic_DNA"/>
</dbReference>
<dbReference type="InterPro" id="IPR015813">
    <property type="entry name" value="Pyrv/PenolPyrv_kinase-like_dom"/>
</dbReference>